<accession>A0ABV0XK26</accession>
<dbReference type="Proteomes" id="UP001469553">
    <property type="component" value="Unassembled WGS sequence"/>
</dbReference>
<comment type="caution">
    <text evidence="1">The sequence shown here is derived from an EMBL/GenBank/DDBJ whole genome shotgun (WGS) entry which is preliminary data.</text>
</comment>
<sequence length="113" mass="13087">MVWTFIYGPLADQHLQEERAFREQLPRNQTAFIGPNGRKTPLNLWSTNIQPKTNFKGQKSLLLPWIRQKLPDKAPNCNFFLQTLELHHHHSSLSPLCFSSHIPLTSEPLSLVF</sequence>
<reference evidence="1 2" key="1">
    <citation type="submission" date="2021-06" db="EMBL/GenBank/DDBJ databases">
        <authorList>
            <person name="Palmer J.M."/>
        </authorList>
    </citation>
    <scope>NUCLEOTIDE SEQUENCE [LARGE SCALE GENOMIC DNA]</scope>
    <source>
        <strain evidence="1 2">AS_MEX2019</strain>
        <tissue evidence="1">Muscle</tissue>
    </source>
</reference>
<evidence type="ECO:0000313" key="1">
    <source>
        <dbReference type="EMBL" id="MEQ2281834.1"/>
    </source>
</evidence>
<organism evidence="1 2">
    <name type="scientific">Ameca splendens</name>
    <dbReference type="NCBI Taxonomy" id="208324"/>
    <lineage>
        <taxon>Eukaryota</taxon>
        <taxon>Metazoa</taxon>
        <taxon>Chordata</taxon>
        <taxon>Craniata</taxon>
        <taxon>Vertebrata</taxon>
        <taxon>Euteleostomi</taxon>
        <taxon>Actinopterygii</taxon>
        <taxon>Neopterygii</taxon>
        <taxon>Teleostei</taxon>
        <taxon>Neoteleostei</taxon>
        <taxon>Acanthomorphata</taxon>
        <taxon>Ovalentaria</taxon>
        <taxon>Atherinomorphae</taxon>
        <taxon>Cyprinodontiformes</taxon>
        <taxon>Goodeidae</taxon>
        <taxon>Ameca</taxon>
    </lineage>
</organism>
<proteinExistence type="predicted"/>
<evidence type="ECO:0000313" key="2">
    <source>
        <dbReference type="Proteomes" id="UP001469553"/>
    </source>
</evidence>
<gene>
    <name evidence="1" type="ORF">AMECASPLE_034431</name>
</gene>
<name>A0ABV0XK26_9TELE</name>
<keyword evidence="2" id="KW-1185">Reference proteome</keyword>
<dbReference type="EMBL" id="JAHRIP010004872">
    <property type="protein sequence ID" value="MEQ2281834.1"/>
    <property type="molecule type" value="Genomic_DNA"/>
</dbReference>
<protein>
    <submittedName>
        <fullName evidence="1">Uncharacterized protein</fullName>
    </submittedName>
</protein>